<sequence>MNYKDISKLLTKAMTCYGTSTVLREGASLYLTEVNPICGSEVSCSGCKARRWRMKEDELALLLN</sequence>
<comment type="caution">
    <text evidence="1">The sequence shown here is derived from an EMBL/GenBank/DDBJ whole genome shotgun (WGS) entry which is preliminary data.</text>
</comment>
<dbReference type="AlphaFoldDB" id="A0A9J5XUT3"/>
<dbReference type="Proteomes" id="UP000824120">
    <property type="component" value="Chromosome 8"/>
</dbReference>
<dbReference type="EMBL" id="JACXVP010000008">
    <property type="protein sequence ID" value="KAG5592091.1"/>
    <property type="molecule type" value="Genomic_DNA"/>
</dbReference>
<keyword evidence="2" id="KW-1185">Reference proteome</keyword>
<evidence type="ECO:0000313" key="2">
    <source>
        <dbReference type="Proteomes" id="UP000824120"/>
    </source>
</evidence>
<protein>
    <submittedName>
        <fullName evidence="1">Uncharacterized protein</fullName>
    </submittedName>
</protein>
<accession>A0A9J5XUT3</accession>
<gene>
    <name evidence="1" type="ORF">H5410_042605</name>
</gene>
<name>A0A9J5XUT3_SOLCO</name>
<evidence type="ECO:0000313" key="1">
    <source>
        <dbReference type="EMBL" id="KAG5592091.1"/>
    </source>
</evidence>
<organism evidence="1 2">
    <name type="scientific">Solanum commersonii</name>
    <name type="common">Commerson's wild potato</name>
    <name type="synonym">Commerson's nightshade</name>
    <dbReference type="NCBI Taxonomy" id="4109"/>
    <lineage>
        <taxon>Eukaryota</taxon>
        <taxon>Viridiplantae</taxon>
        <taxon>Streptophyta</taxon>
        <taxon>Embryophyta</taxon>
        <taxon>Tracheophyta</taxon>
        <taxon>Spermatophyta</taxon>
        <taxon>Magnoliopsida</taxon>
        <taxon>eudicotyledons</taxon>
        <taxon>Gunneridae</taxon>
        <taxon>Pentapetalae</taxon>
        <taxon>asterids</taxon>
        <taxon>lamiids</taxon>
        <taxon>Solanales</taxon>
        <taxon>Solanaceae</taxon>
        <taxon>Solanoideae</taxon>
        <taxon>Solaneae</taxon>
        <taxon>Solanum</taxon>
    </lineage>
</organism>
<proteinExistence type="predicted"/>
<reference evidence="1 2" key="1">
    <citation type="submission" date="2020-09" db="EMBL/GenBank/DDBJ databases">
        <title>De no assembly of potato wild relative species, Solanum commersonii.</title>
        <authorList>
            <person name="Cho K."/>
        </authorList>
    </citation>
    <scope>NUCLEOTIDE SEQUENCE [LARGE SCALE GENOMIC DNA]</scope>
    <source>
        <strain evidence="1">LZ3.2</strain>
        <tissue evidence="1">Leaf</tissue>
    </source>
</reference>